<name>A0A292PMK2_9PEZI</name>
<organism evidence="2 3">
    <name type="scientific">Tuber aestivum</name>
    <name type="common">summer truffle</name>
    <dbReference type="NCBI Taxonomy" id="59557"/>
    <lineage>
        <taxon>Eukaryota</taxon>
        <taxon>Fungi</taxon>
        <taxon>Dikarya</taxon>
        <taxon>Ascomycota</taxon>
        <taxon>Pezizomycotina</taxon>
        <taxon>Pezizomycetes</taxon>
        <taxon>Pezizales</taxon>
        <taxon>Tuberaceae</taxon>
        <taxon>Tuber</taxon>
    </lineage>
</organism>
<protein>
    <submittedName>
        <fullName evidence="2">Uncharacterized protein</fullName>
    </submittedName>
</protein>
<feature type="compositionally biased region" description="Basic residues" evidence="1">
    <location>
        <begin position="476"/>
        <end position="489"/>
    </location>
</feature>
<proteinExistence type="predicted"/>
<dbReference type="PANTHER" id="PTHR40623">
    <property type="entry name" value="INTEGRAL MEMBRANE PROTEIN"/>
    <property type="match status" value="1"/>
</dbReference>
<feature type="compositionally biased region" description="Basic residues" evidence="1">
    <location>
        <begin position="244"/>
        <end position="254"/>
    </location>
</feature>
<evidence type="ECO:0000313" key="2">
    <source>
        <dbReference type="EMBL" id="CUS08344.1"/>
    </source>
</evidence>
<feature type="compositionally biased region" description="Basic and acidic residues" evidence="1">
    <location>
        <begin position="438"/>
        <end position="452"/>
    </location>
</feature>
<evidence type="ECO:0000256" key="1">
    <source>
        <dbReference type="SAM" id="MobiDB-lite"/>
    </source>
</evidence>
<gene>
    <name evidence="2" type="ORF">GSTUAT00007587001</name>
</gene>
<accession>A0A292PMK2</accession>
<reference evidence="2" key="1">
    <citation type="submission" date="2015-10" db="EMBL/GenBank/DDBJ databases">
        <authorList>
            <person name="Regsiter A."/>
            <person name="william w."/>
        </authorList>
    </citation>
    <scope>NUCLEOTIDE SEQUENCE</scope>
    <source>
        <strain evidence="2">Montdore</strain>
    </source>
</reference>
<feature type="compositionally biased region" description="Polar residues" evidence="1">
    <location>
        <begin position="490"/>
        <end position="499"/>
    </location>
</feature>
<dbReference type="Proteomes" id="UP001412239">
    <property type="component" value="Unassembled WGS sequence"/>
</dbReference>
<feature type="region of interest" description="Disordered" evidence="1">
    <location>
        <begin position="157"/>
        <end position="292"/>
    </location>
</feature>
<dbReference type="AlphaFoldDB" id="A0A292PMK2"/>
<sequence length="505" mass="54116">MSFWDPMELWEKMLLLLAIGMVCVLVAGVSKMVYTKLRVRKFANRAEARRSHLENMRESRHVINLKSDEVPFGIRAIEAGIEVEGVVISRPATPTRASYNPSQVTLVASDADSMKSRGQCPPSPRSSQGFYGTPPPMKQMARGGPMVYQPSPYLAMPSQVHQGHSGASSIRSSASSVASTATPTPPLTRVSSVEKLGRGSFPEGVDGGYLDGARGAPTRATTIPDTLARLEGRTVSPALEHHRSTGSRHYRTHSRTPSPPEGPGSPTLPSVDENEISEGSSRASDSSVEGMTGATRPRLISAYSAPILPTMHRVSQPLPEGVQGDLSLLHEHRLSHAAEVGQLLPRRRDTLRNSQIVGSPVTESPSSYYSPVASDRVYALDIAMPPAIPGVDGLQFPAPAVTAGSLTRPERTRSSSDPASDESEPPMFDGPWLSKSGGNDDRDGSSAARRSDQSASATPKSKVPADFSSDSDPPKQKSKKLQKRNRRSKGSPSRTSTTDVDLEAQ</sequence>
<feature type="region of interest" description="Disordered" evidence="1">
    <location>
        <begin position="402"/>
        <end position="505"/>
    </location>
</feature>
<evidence type="ECO:0000313" key="3">
    <source>
        <dbReference type="Proteomes" id="UP001412239"/>
    </source>
</evidence>
<feature type="compositionally biased region" description="Low complexity" evidence="1">
    <location>
        <begin position="165"/>
        <end position="182"/>
    </location>
</feature>
<keyword evidence="3" id="KW-1185">Reference proteome</keyword>
<dbReference type="PANTHER" id="PTHR40623:SF2">
    <property type="entry name" value="INTEGRAL MEMBRANE PROTEIN"/>
    <property type="match status" value="1"/>
</dbReference>
<feature type="compositionally biased region" description="Polar residues" evidence="1">
    <location>
        <begin position="277"/>
        <end position="289"/>
    </location>
</feature>
<dbReference type="EMBL" id="LN891139">
    <property type="protein sequence ID" value="CUS08344.1"/>
    <property type="molecule type" value="Genomic_DNA"/>
</dbReference>
<feature type="region of interest" description="Disordered" evidence="1">
    <location>
        <begin position="110"/>
        <end position="135"/>
    </location>
</feature>